<protein>
    <submittedName>
        <fullName evidence="2">Uncharacterized protein</fullName>
    </submittedName>
</protein>
<organism evidence="2 3">
    <name type="scientific">Streptomyces swartbergensis</name>
    <dbReference type="NCBI Taxonomy" id="487165"/>
    <lineage>
        <taxon>Bacteria</taxon>
        <taxon>Bacillati</taxon>
        <taxon>Actinomycetota</taxon>
        <taxon>Actinomycetes</taxon>
        <taxon>Kitasatosporales</taxon>
        <taxon>Streptomycetaceae</taxon>
        <taxon>Streptomyces</taxon>
    </lineage>
</organism>
<dbReference type="Proteomes" id="UP000195105">
    <property type="component" value="Unassembled WGS sequence"/>
</dbReference>
<name>A0A243RI15_9ACTN</name>
<evidence type="ECO:0000313" key="2">
    <source>
        <dbReference type="EMBL" id="OUC94480.1"/>
    </source>
</evidence>
<feature type="region of interest" description="Disordered" evidence="1">
    <location>
        <begin position="37"/>
        <end position="111"/>
    </location>
</feature>
<evidence type="ECO:0000313" key="3">
    <source>
        <dbReference type="Proteomes" id="UP000195105"/>
    </source>
</evidence>
<dbReference type="AlphaFoldDB" id="A0A243RI15"/>
<accession>A0A243RI15</accession>
<reference evidence="2 3" key="1">
    <citation type="submission" date="2017-05" db="EMBL/GenBank/DDBJ databases">
        <title>Biotechnological potential of actinobacteria isolated from South African environments.</title>
        <authorList>
            <person name="Le Roes-Hill M."/>
            <person name="Prins A."/>
            <person name="Durrell K.A."/>
        </authorList>
    </citation>
    <scope>NUCLEOTIDE SEQUENCE [LARGE SCALE GENOMIC DNA]</scope>
    <source>
        <strain evidence="2 3">HMC13</strain>
    </source>
</reference>
<gene>
    <name evidence="2" type="ORF">CA983_35020</name>
</gene>
<proteinExistence type="predicted"/>
<evidence type="ECO:0000256" key="1">
    <source>
        <dbReference type="SAM" id="MobiDB-lite"/>
    </source>
</evidence>
<sequence length="111" mass="11860">MTSITSSDAGAIMSPPMNSRSCIVRLVTAAPFAVLPPVTDAEPSPRDICQQPTTTEPRPRAGFHQTEDRCRGAPRAQQRAHAWVEADGQPIGDPHPAGYYTPTMTVGPPNP</sequence>
<comment type="caution">
    <text evidence="2">The sequence shown here is derived from an EMBL/GenBank/DDBJ whole genome shotgun (WGS) entry which is preliminary data.</text>
</comment>
<keyword evidence="3" id="KW-1185">Reference proteome</keyword>
<dbReference type="EMBL" id="NGFN01000331">
    <property type="protein sequence ID" value="OUC94480.1"/>
    <property type="molecule type" value="Genomic_DNA"/>
</dbReference>